<dbReference type="EMBL" id="JAIWYP010000003">
    <property type="protein sequence ID" value="KAH3853110.1"/>
    <property type="molecule type" value="Genomic_DNA"/>
</dbReference>
<evidence type="ECO:0000256" key="1">
    <source>
        <dbReference type="SAM" id="MobiDB-lite"/>
    </source>
</evidence>
<reference evidence="2" key="2">
    <citation type="submission" date="2020-11" db="EMBL/GenBank/DDBJ databases">
        <authorList>
            <person name="McCartney M.A."/>
            <person name="Auch B."/>
            <person name="Kono T."/>
            <person name="Mallez S."/>
            <person name="Becker A."/>
            <person name="Gohl D.M."/>
            <person name="Silverstein K.A.T."/>
            <person name="Koren S."/>
            <person name="Bechman K.B."/>
            <person name="Herman A."/>
            <person name="Abrahante J.E."/>
            <person name="Garbe J."/>
        </authorList>
    </citation>
    <scope>NUCLEOTIDE SEQUENCE</scope>
    <source>
        <strain evidence="2">Duluth1</strain>
        <tissue evidence="2">Whole animal</tissue>
    </source>
</reference>
<protein>
    <submittedName>
        <fullName evidence="2">Uncharacterized protein</fullName>
    </submittedName>
</protein>
<comment type="caution">
    <text evidence="2">The sequence shown here is derived from an EMBL/GenBank/DDBJ whole genome shotgun (WGS) entry which is preliminary data.</text>
</comment>
<organism evidence="2 3">
    <name type="scientific">Dreissena polymorpha</name>
    <name type="common">Zebra mussel</name>
    <name type="synonym">Mytilus polymorpha</name>
    <dbReference type="NCBI Taxonomy" id="45954"/>
    <lineage>
        <taxon>Eukaryota</taxon>
        <taxon>Metazoa</taxon>
        <taxon>Spiralia</taxon>
        <taxon>Lophotrochozoa</taxon>
        <taxon>Mollusca</taxon>
        <taxon>Bivalvia</taxon>
        <taxon>Autobranchia</taxon>
        <taxon>Heteroconchia</taxon>
        <taxon>Euheterodonta</taxon>
        <taxon>Imparidentia</taxon>
        <taxon>Neoheterodontei</taxon>
        <taxon>Myida</taxon>
        <taxon>Dreissenoidea</taxon>
        <taxon>Dreissenidae</taxon>
        <taxon>Dreissena</taxon>
    </lineage>
</organism>
<feature type="region of interest" description="Disordered" evidence="1">
    <location>
        <begin position="21"/>
        <end position="48"/>
    </location>
</feature>
<gene>
    <name evidence="2" type="ORF">DPMN_095633</name>
</gene>
<evidence type="ECO:0000313" key="2">
    <source>
        <dbReference type="EMBL" id="KAH3853110.1"/>
    </source>
</evidence>
<sequence>MEMSMLKQVFEILFINNGCVAEDDEDDDDDDDDDYDDYDCNDEKDDNDDDDHWLLLVSLTDSG</sequence>
<evidence type="ECO:0000313" key="3">
    <source>
        <dbReference type="Proteomes" id="UP000828390"/>
    </source>
</evidence>
<dbReference type="Proteomes" id="UP000828390">
    <property type="component" value="Unassembled WGS sequence"/>
</dbReference>
<name>A0A9D4R4P1_DREPO</name>
<proteinExistence type="predicted"/>
<dbReference type="AlphaFoldDB" id="A0A9D4R4P1"/>
<reference evidence="2" key="1">
    <citation type="journal article" date="2019" name="bioRxiv">
        <title>The Genome of the Zebra Mussel, Dreissena polymorpha: A Resource for Invasive Species Research.</title>
        <authorList>
            <person name="McCartney M.A."/>
            <person name="Auch B."/>
            <person name="Kono T."/>
            <person name="Mallez S."/>
            <person name="Zhang Y."/>
            <person name="Obille A."/>
            <person name="Becker A."/>
            <person name="Abrahante J.E."/>
            <person name="Garbe J."/>
            <person name="Badalamenti J.P."/>
            <person name="Herman A."/>
            <person name="Mangelson H."/>
            <person name="Liachko I."/>
            <person name="Sullivan S."/>
            <person name="Sone E.D."/>
            <person name="Koren S."/>
            <person name="Silverstein K.A.T."/>
            <person name="Beckman K.B."/>
            <person name="Gohl D.M."/>
        </authorList>
    </citation>
    <scope>NUCLEOTIDE SEQUENCE</scope>
    <source>
        <strain evidence="2">Duluth1</strain>
        <tissue evidence="2">Whole animal</tissue>
    </source>
</reference>
<accession>A0A9D4R4P1</accession>
<keyword evidence="3" id="KW-1185">Reference proteome</keyword>